<evidence type="ECO:0000256" key="3">
    <source>
        <dbReference type="ARBA" id="ARBA00022764"/>
    </source>
</evidence>
<dbReference type="PANTHER" id="PTHR39210">
    <property type="entry name" value="HEPARIN-SULFATE LYASE"/>
    <property type="match status" value="1"/>
</dbReference>
<dbReference type="InterPro" id="IPR012480">
    <property type="entry name" value="Hepar_II_III_C"/>
</dbReference>
<evidence type="ECO:0000259" key="5">
    <source>
        <dbReference type="Pfam" id="PF07940"/>
    </source>
</evidence>
<dbReference type="PANTHER" id="PTHR39210:SF1">
    <property type="entry name" value="HEPARIN-SULFATE LYASE"/>
    <property type="match status" value="1"/>
</dbReference>
<keyword evidence="7" id="KW-1185">Reference proteome</keyword>
<organism evidence="6 7">
    <name type="scientific">Roseomonas nitratireducens</name>
    <dbReference type="NCBI Taxonomy" id="2820810"/>
    <lineage>
        <taxon>Bacteria</taxon>
        <taxon>Pseudomonadati</taxon>
        <taxon>Pseudomonadota</taxon>
        <taxon>Alphaproteobacteria</taxon>
        <taxon>Acetobacterales</taxon>
        <taxon>Roseomonadaceae</taxon>
        <taxon>Roseomonas</taxon>
    </lineage>
</organism>
<dbReference type="Proteomes" id="UP000680815">
    <property type="component" value="Unassembled WGS sequence"/>
</dbReference>
<evidence type="ECO:0000313" key="7">
    <source>
        <dbReference type="Proteomes" id="UP000680815"/>
    </source>
</evidence>
<dbReference type="Pfam" id="PF07940">
    <property type="entry name" value="Hepar_II_III_C"/>
    <property type="match status" value="1"/>
</dbReference>
<dbReference type="InterPro" id="IPR008929">
    <property type="entry name" value="Chondroitin_lyas"/>
</dbReference>
<dbReference type="Gene3D" id="2.70.98.70">
    <property type="match status" value="1"/>
</dbReference>
<dbReference type="Gene3D" id="1.50.10.100">
    <property type="entry name" value="Chondroitin AC/alginate lyase"/>
    <property type="match status" value="1"/>
</dbReference>
<keyword evidence="2" id="KW-0732">Signal</keyword>
<evidence type="ECO:0000256" key="1">
    <source>
        <dbReference type="ARBA" id="ARBA00004418"/>
    </source>
</evidence>
<dbReference type="SUPFAM" id="SSF48230">
    <property type="entry name" value="Chondroitin AC/alginate lyase"/>
    <property type="match status" value="1"/>
</dbReference>
<keyword evidence="4" id="KW-0456">Lyase</keyword>
<evidence type="ECO:0000256" key="4">
    <source>
        <dbReference type="ARBA" id="ARBA00023239"/>
    </source>
</evidence>
<evidence type="ECO:0000256" key="2">
    <source>
        <dbReference type="ARBA" id="ARBA00022729"/>
    </source>
</evidence>
<evidence type="ECO:0000313" key="6">
    <source>
        <dbReference type="EMBL" id="MBP0462316.1"/>
    </source>
</evidence>
<dbReference type="RefSeq" id="WP_209349703.1">
    <property type="nucleotide sequence ID" value="NZ_JAGIYZ010000001.1"/>
</dbReference>
<comment type="subcellular location">
    <subcellularLocation>
        <location evidence="1">Periplasm</location>
    </subcellularLocation>
</comment>
<proteinExistence type="predicted"/>
<protein>
    <submittedName>
        <fullName evidence="6">Heparinase II/III-family protein</fullName>
    </submittedName>
</protein>
<gene>
    <name evidence="6" type="ORF">J5Y09_00195</name>
</gene>
<sequence length="599" mass="62929">MSRHLASAAPATPAETGRVAPGWPRALLLADAAWRLGPRPVGLLLWHRMRVATGIAARALGAGDDPLSGPFLPRAAQPARAPGDAAALAAAADAATAGGWHGPFDAMAQAVALDLHGAGDIRPVWERHRLAALPWLAMAARLAPTDGHLAASEALLARWAAANPAFRGPAWACGQEAALRALHLALALALLDADRDPPPAMRALLALHARRIAATRAYAMAQDNNHAVSEPAGLFVLGLLLRDAMMSTRGARDLARAVTRLVAPDGAFAQASPAYHRLLLDTLALAEWFRRRHGAPPFAAPFAARAAAATRWLHRAADPATGALPRCGPCDDSALADLSLRGPFDARGSLARAARMFCDADVGGAADPGCAWLGLAPAGAVLTGDAAWRSEGWMGAARDGLRLLLRTGAPLRFRPGQEDILHLDLTADGVPLLADGGTGAYTPPPGRGSWTDALVGVAGHNTIQFDDHPQMPRAGRFLFARWPRCTALPDGAAMTDHRGCRHERRFDLGARRLAVRDRISGPFARAVLRWRLGPGPWRATADGAEGPRARIRLSADAPCAIRLAEGWESPAYGVVRPAPVLELVAAAPVGCLTTRVEVA</sequence>
<reference evidence="6 7" key="1">
    <citation type="submission" date="2021-03" db="EMBL/GenBank/DDBJ databases">
        <authorList>
            <person name="So Y."/>
        </authorList>
    </citation>
    <scope>NUCLEOTIDE SEQUENCE [LARGE SCALE GENOMIC DNA]</scope>
    <source>
        <strain evidence="6 7">PWR1</strain>
    </source>
</reference>
<dbReference type="EMBL" id="JAGIYZ010000001">
    <property type="protein sequence ID" value="MBP0462316.1"/>
    <property type="molecule type" value="Genomic_DNA"/>
</dbReference>
<keyword evidence="3" id="KW-0574">Periplasm</keyword>
<accession>A0ABS4ALS7</accession>
<feature type="domain" description="Heparinase II/III-like C-terminal" evidence="5">
    <location>
        <begin position="389"/>
        <end position="586"/>
    </location>
</feature>
<name>A0ABS4ALS7_9PROT</name>
<comment type="caution">
    <text evidence="6">The sequence shown here is derived from an EMBL/GenBank/DDBJ whole genome shotgun (WGS) entry which is preliminary data.</text>
</comment>